<evidence type="ECO:0000256" key="1">
    <source>
        <dbReference type="SAM" id="MobiDB-lite"/>
    </source>
</evidence>
<accession>G3A4Q8</accession>
<name>G3A4Q8_9RALS</name>
<feature type="region of interest" description="Disordered" evidence="1">
    <location>
        <begin position="16"/>
        <end position="55"/>
    </location>
</feature>
<proteinExistence type="predicted"/>
<protein>
    <submittedName>
        <fullName evidence="2">Uncharacterized protein</fullName>
    </submittedName>
</protein>
<dbReference type="AlphaFoldDB" id="G3A4Q8"/>
<sequence>MAPRVDAPVFQHCINPVSRKPNADKGLRHTSTVRPMTAPVKPPMPPPAGVGQTAPAPLSVRRMGFAMAVPMLEA</sequence>
<reference evidence="2" key="2">
    <citation type="submission" date="2011-04" db="EMBL/GenBank/DDBJ databases">
        <authorList>
            <person name="Genoscope - CEA"/>
        </authorList>
    </citation>
    <scope>NUCLEOTIDE SEQUENCE</scope>
    <source>
        <strain evidence="2">R24</strain>
    </source>
</reference>
<dbReference type="EMBL" id="FR854088">
    <property type="protein sequence ID" value="CCA88905.1"/>
    <property type="molecule type" value="Genomic_DNA"/>
</dbReference>
<reference evidence="2" key="1">
    <citation type="journal article" date="2011" name="PLoS ONE">
        <title>Ralstonia syzygii, the Blood Disease Bacterium and some Asian R. solanacearum strains form a single genomic species despite divergent lifestyles.</title>
        <authorList>
            <person name="Remenant B."/>
            <person name="de Cambiaire J.C."/>
            <person name="Cellier G."/>
            <person name="Jacobs J.M."/>
            <person name="Mangenot S."/>
            <person name="Barbe V."/>
            <person name="Lajus A."/>
            <person name="Vallenet D."/>
            <person name="Medigue C."/>
            <person name="Fegan M."/>
            <person name="Allen C."/>
            <person name="Prior P."/>
        </authorList>
    </citation>
    <scope>NUCLEOTIDE SEQUENCE</scope>
    <source>
        <strain evidence="2">R24</strain>
    </source>
</reference>
<evidence type="ECO:0000313" key="2">
    <source>
        <dbReference type="EMBL" id="CCA88905.1"/>
    </source>
</evidence>
<gene>
    <name evidence="2" type="ORF">RALSY_30664</name>
</gene>
<organism evidence="2">
    <name type="scientific">Ralstonia syzygii R24</name>
    <dbReference type="NCBI Taxonomy" id="907261"/>
    <lineage>
        <taxon>Bacteria</taxon>
        <taxon>Pseudomonadati</taxon>
        <taxon>Pseudomonadota</taxon>
        <taxon>Betaproteobacteria</taxon>
        <taxon>Burkholderiales</taxon>
        <taxon>Burkholderiaceae</taxon>
        <taxon>Ralstonia</taxon>
        <taxon>Ralstonia solanacearum species complex</taxon>
    </lineage>
</organism>